<keyword evidence="1" id="KW-0808">Transferase</keyword>
<comment type="caution">
    <text evidence="1">The sequence shown here is derived from an EMBL/GenBank/DDBJ whole genome shotgun (WGS) entry which is preliminary data.</text>
</comment>
<dbReference type="Proteomes" id="UP000248714">
    <property type="component" value="Unassembled WGS sequence"/>
</dbReference>
<proteinExistence type="predicted"/>
<dbReference type="Gene3D" id="3.30.70.141">
    <property type="entry name" value="Nucleoside diphosphate kinase-like domain"/>
    <property type="match status" value="1"/>
</dbReference>
<organism evidence="1 2">
    <name type="scientific">Lentzea atacamensis</name>
    <dbReference type="NCBI Taxonomy" id="531938"/>
    <lineage>
        <taxon>Bacteria</taxon>
        <taxon>Bacillati</taxon>
        <taxon>Actinomycetota</taxon>
        <taxon>Actinomycetes</taxon>
        <taxon>Pseudonocardiales</taxon>
        <taxon>Pseudonocardiaceae</taxon>
        <taxon>Lentzea</taxon>
    </lineage>
</organism>
<dbReference type="GO" id="GO:0016301">
    <property type="term" value="F:kinase activity"/>
    <property type="evidence" value="ECO:0007669"/>
    <property type="project" value="UniProtKB-KW"/>
</dbReference>
<keyword evidence="1" id="KW-0418">Kinase</keyword>
<gene>
    <name evidence="1" type="ORF">C8D87_115105</name>
</gene>
<name>A0ABX9DVP3_9PSEU</name>
<evidence type="ECO:0000313" key="1">
    <source>
        <dbReference type="EMBL" id="RAS59245.1"/>
    </source>
</evidence>
<reference evidence="1 2" key="1">
    <citation type="submission" date="2018-06" db="EMBL/GenBank/DDBJ databases">
        <title>Genomic Encyclopedia of Type Strains, Phase IV (KMG-IV): sequencing the most valuable type-strain genomes for metagenomic binning, comparative biology and taxonomic classification.</title>
        <authorList>
            <person name="Goeker M."/>
        </authorList>
    </citation>
    <scope>NUCLEOTIDE SEQUENCE [LARGE SCALE GENOMIC DNA]</scope>
    <source>
        <strain evidence="1 2">DSM 45479</strain>
    </source>
</reference>
<protein>
    <submittedName>
        <fullName evidence="1">Nucleoside diphosphate kinase</fullName>
    </submittedName>
</protein>
<sequence length="324" mass="36011">MFPTSAHELLRDERWRSLTADQEKLRAYADDEWFKSGLDAAYEVLGDDASRLVQRHAVLVIQPDCIAGRTAERCVEHVRGQGFEPVHTIRFHFGTEQTAGIWHYQSNISTQDSLDIADQVCGRGDSLLVLLEDTTAEPVIPASLRLTDLKGRSNPAKRTEHHLRTILGAETVLVVLVHTPDEPVDLIREISVLLGTRMRELYAAMAEPASPGAAEDLAAHIRDLYAESDPHDLDLQAAWDRVTARIADPEVLSTLDKVRHGNEKLDWPWFTGSLVAAGVDPRGWDALLIGSEHIEHDLPGIPRLVDRVSIESWTNGEGVLLTRA</sequence>
<accession>A0ABX9DVP3</accession>
<evidence type="ECO:0000313" key="2">
    <source>
        <dbReference type="Proteomes" id="UP000248714"/>
    </source>
</evidence>
<dbReference type="SUPFAM" id="SSF54919">
    <property type="entry name" value="Nucleoside diphosphate kinase, NDK"/>
    <property type="match status" value="1"/>
</dbReference>
<dbReference type="EMBL" id="QLTT01000015">
    <property type="protein sequence ID" value="RAS59245.1"/>
    <property type="molecule type" value="Genomic_DNA"/>
</dbReference>
<dbReference type="InterPro" id="IPR036850">
    <property type="entry name" value="NDK-like_dom_sf"/>
</dbReference>
<keyword evidence="2" id="KW-1185">Reference proteome</keyword>